<evidence type="ECO:0000313" key="1">
    <source>
        <dbReference type="EMBL" id="CAE0332101.1"/>
    </source>
</evidence>
<dbReference type="AlphaFoldDB" id="A0A7S3IT25"/>
<sequence length="101" mass="11363">MLEPLHPVGLLAEDPMEVLNIFLGHLFNLLVLLKKAHKADQELLAMGDDTLYLSGFHEGFHLVPVFAEATEPFKEAFVLIRLPLSCSMFSLRFSLLLALTR</sequence>
<reference evidence="1" key="1">
    <citation type="submission" date="2021-01" db="EMBL/GenBank/DDBJ databases">
        <authorList>
            <person name="Corre E."/>
            <person name="Pelletier E."/>
            <person name="Niang G."/>
            <person name="Scheremetjew M."/>
            <person name="Finn R."/>
            <person name="Kale V."/>
            <person name="Holt S."/>
            <person name="Cochrane G."/>
            <person name="Meng A."/>
            <person name="Brown T."/>
            <person name="Cohen L."/>
        </authorList>
    </citation>
    <scope>NUCLEOTIDE SEQUENCE</scope>
    <source>
        <strain evidence="1">S3</strain>
    </source>
</reference>
<name>A0A7S3IT25_9SPIT</name>
<dbReference type="EMBL" id="HBIH01031908">
    <property type="protein sequence ID" value="CAE0332101.1"/>
    <property type="molecule type" value="Transcribed_RNA"/>
</dbReference>
<gene>
    <name evidence="1" type="ORF">SINC0208_LOCUS12737</name>
</gene>
<proteinExistence type="predicted"/>
<protein>
    <submittedName>
        <fullName evidence="1">Uncharacterized protein</fullName>
    </submittedName>
</protein>
<accession>A0A7S3IT25</accession>
<organism evidence="1">
    <name type="scientific">Strombidium inclinatum</name>
    <dbReference type="NCBI Taxonomy" id="197538"/>
    <lineage>
        <taxon>Eukaryota</taxon>
        <taxon>Sar</taxon>
        <taxon>Alveolata</taxon>
        <taxon>Ciliophora</taxon>
        <taxon>Intramacronucleata</taxon>
        <taxon>Spirotrichea</taxon>
        <taxon>Oligotrichia</taxon>
        <taxon>Strombidiidae</taxon>
        <taxon>Strombidium</taxon>
    </lineage>
</organism>